<comment type="similarity">
    <text evidence="2 14 16">Belongs to the TonB-dependent receptor family.</text>
</comment>
<sequence>MKYLNPSNSRLNTRLTLAAALAIASLHAAAQTSPASPTPQAGSNASTSAPATLPAAVGGVMLPATSVTATVDAPYKAESVSSSKYTAPLRDIPQSITVVPKAMLDEQNAQSLQDILKNVPGITFMSGEGNLGWGDLFSIRGFSGEQSITIDGVRDAGLSSRNDTFDIDRVEVYKGTGSVESGVAALGGSVNLVTKEAELGSFYRSSFGLGSDSYRRMTADLNQQLGDSTALRLNLMSHHNGVAGRDEVNNDRYGLAASLGLGLGTSTRVFLDVFHQKDNNVPDTGLPIQRGTGGQVMPGVKTSNWYGAAGIYTQQTESTSLSGRVEHDFNDTTRVRSQLRWQQTDNFSVLSPARFFAANADGSKTCTGTRCATLGYSGAGPLSNIGGVNAYTNYGLTSPGYGILRGSNFGNSTRYQILDNQTDLRFTAYTGPFKHDVVTGFEFYRETYGGLPRAAYVPAGDMFFNLANPSNAFAGTWSMEGTNQSRSVVNDAALFASDTITLSKHWQVLTSLRYDRWRAETTAAGGGATTSSTDGAWSGRAGLVYKPVEPGSIYVSYSRATQPTAIGASTNNLIYGTATTNNYTPATSQTYELGTKWDLAGGALGVTAALFRTELSNSWEYTSDDTSPVRALPAKRVDGIELGMQGNITDKWSVFAGVTRMWSRITKGANEGAEAANVPDWSGSLWTSYKVTPDLSLSYGVQYVGRRRYTDNAYVGGQNNNSSYAQGPSGVYAIYVKDGEKAPSYWVHNLAARYRVNRHVHVNVNLDNVFNKFYFSRIGASLDGFQLYGVPGAGRTVTVSADIAF</sequence>
<feature type="signal peptide" evidence="17">
    <location>
        <begin position="1"/>
        <end position="30"/>
    </location>
</feature>
<keyword evidence="9" id="KW-0406">Ion transport</keyword>
<keyword evidence="5" id="KW-0410">Iron transport</keyword>
<dbReference type="EMBL" id="CABPSI010000004">
    <property type="protein sequence ID" value="VVE29507.1"/>
    <property type="molecule type" value="Genomic_DNA"/>
</dbReference>
<evidence type="ECO:0000256" key="2">
    <source>
        <dbReference type="ARBA" id="ARBA00009810"/>
    </source>
</evidence>
<name>A0A5E4WZQ9_9BURK</name>
<evidence type="ECO:0000256" key="4">
    <source>
        <dbReference type="ARBA" id="ARBA00022452"/>
    </source>
</evidence>
<keyword evidence="13 14" id="KW-0998">Cell outer membrane</keyword>
<dbReference type="Pfam" id="PF07715">
    <property type="entry name" value="Plug"/>
    <property type="match status" value="1"/>
</dbReference>
<evidence type="ECO:0000259" key="18">
    <source>
        <dbReference type="Pfam" id="PF00593"/>
    </source>
</evidence>
<evidence type="ECO:0000256" key="13">
    <source>
        <dbReference type="ARBA" id="ARBA00023237"/>
    </source>
</evidence>
<dbReference type="RefSeq" id="WP_150685176.1">
    <property type="nucleotide sequence ID" value="NZ_CABPSI010000004.1"/>
</dbReference>
<dbReference type="PROSITE" id="PS01156">
    <property type="entry name" value="TONB_DEPENDENT_REC_2"/>
    <property type="match status" value="1"/>
</dbReference>
<dbReference type="InterPro" id="IPR000531">
    <property type="entry name" value="Beta-barrel_TonB"/>
</dbReference>
<evidence type="ECO:0000256" key="6">
    <source>
        <dbReference type="ARBA" id="ARBA00022692"/>
    </source>
</evidence>
<evidence type="ECO:0000256" key="5">
    <source>
        <dbReference type="ARBA" id="ARBA00022496"/>
    </source>
</evidence>
<keyword evidence="10 16" id="KW-0798">TonB box</keyword>
<dbReference type="InterPro" id="IPR036942">
    <property type="entry name" value="Beta-barrel_TonB_sf"/>
</dbReference>
<keyword evidence="21" id="KW-1185">Reference proteome</keyword>
<keyword evidence="3 14" id="KW-0813">Transport</keyword>
<dbReference type="GO" id="GO:0015891">
    <property type="term" value="P:siderophore transport"/>
    <property type="evidence" value="ECO:0007669"/>
    <property type="project" value="InterPro"/>
</dbReference>
<feature type="chain" id="PRO_5022780843" evidence="17">
    <location>
        <begin position="31"/>
        <end position="805"/>
    </location>
</feature>
<keyword evidence="11 14" id="KW-0472">Membrane</keyword>
<dbReference type="InterPro" id="IPR039426">
    <property type="entry name" value="TonB-dep_rcpt-like"/>
</dbReference>
<evidence type="ECO:0000256" key="16">
    <source>
        <dbReference type="RuleBase" id="RU003357"/>
    </source>
</evidence>
<dbReference type="NCBIfam" id="TIGR01783">
    <property type="entry name" value="TonB-siderophor"/>
    <property type="match status" value="1"/>
</dbReference>
<dbReference type="InterPro" id="IPR010917">
    <property type="entry name" value="TonB_rcpt_CS"/>
</dbReference>
<dbReference type="PANTHER" id="PTHR32552">
    <property type="entry name" value="FERRICHROME IRON RECEPTOR-RELATED"/>
    <property type="match status" value="1"/>
</dbReference>
<evidence type="ECO:0000256" key="9">
    <source>
        <dbReference type="ARBA" id="ARBA00023065"/>
    </source>
</evidence>
<dbReference type="GO" id="GO:0015344">
    <property type="term" value="F:siderophore uptake transmembrane transporter activity"/>
    <property type="evidence" value="ECO:0007669"/>
    <property type="project" value="TreeGrafter"/>
</dbReference>
<evidence type="ECO:0000256" key="3">
    <source>
        <dbReference type="ARBA" id="ARBA00022448"/>
    </source>
</evidence>
<evidence type="ECO:0000256" key="10">
    <source>
        <dbReference type="ARBA" id="ARBA00023077"/>
    </source>
</evidence>
<dbReference type="Gene3D" id="2.40.170.20">
    <property type="entry name" value="TonB-dependent receptor, beta-barrel domain"/>
    <property type="match status" value="1"/>
</dbReference>
<keyword evidence="4 14" id="KW-1134">Transmembrane beta strand</keyword>
<comment type="subcellular location">
    <subcellularLocation>
        <location evidence="1 14">Cell outer membrane</location>
        <topology evidence="1 14">Multi-pass membrane protein</topology>
    </subcellularLocation>
</comment>
<organism evidence="20 21">
    <name type="scientific">Pandoraea iniqua</name>
    <dbReference type="NCBI Taxonomy" id="2508288"/>
    <lineage>
        <taxon>Bacteria</taxon>
        <taxon>Pseudomonadati</taxon>
        <taxon>Pseudomonadota</taxon>
        <taxon>Betaproteobacteria</taxon>
        <taxon>Burkholderiales</taxon>
        <taxon>Burkholderiaceae</taxon>
        <taxon>Pandoraea</taxon>
    </lineage>
</organism>
<dbReference type="GO" id="GO:0009279">
    <property type="term" value="C:cell outer membrane"/>
    <property type="evidence" value="ECO:0007669"/>
    <property type="project" value="UniProtKB-SubCell"/>
</dbReference>
<dbReference type="InterPro" id="IPR012910">
    <property type="entry name" value="Plug_dom"/>
</dbReference>
<evidence type="ECO:0000256" key="12">
    <source>
        <dbReference type="ARBA" id="ARBA00023170"/>
    </source>
</evidence>
<dbReference type="CDD" id="cd01347">
    <property type="entry name" value="ligand_gated_channel"/>
    <property type="match status" value="1"/>
</dbReference>
<evidence type="ECO:0000256" key="15">
    <source>
        <dbReference type="PROSITE-ProRule" id="PRU10144"/>
    </source>
</evidence>
<keyword evidence="12 20" id="KW-0675">Receptor</keyword>
<keyword evidence="6 14" id="KW-0812">Transmembrane</keyword>
<evidence type="ECO:0000256" key="1">
    <source>
        <dbReference type="ARBA" id="ARBA00004571"/>
    </source>
</evidence>
<accession>A0A5E4WZQ9</accession>
<dbReference type="AlphaFoldDB" id="A0A5E4WZQ9"/>
<feature type="domain" description="TonB-dependent receptor-like beta-barrel" evidence="18">
    <location>
        <begin position="265"/>
        <end position="769"/>
    </location>
</feature>
<keyword evidence="7 17" id="KW-0732">Signal</keyword>
<keyword evidence="8" id="KW-0408">Iron</keyword>
<evidence type="ECO:0000313" key="20">
    <source>
        <dbReference type="EMBL" id="VVE29507.1"/>
    </source>
</evidence>
<dbReference type="InterPro" id="IPR010105">
    <property type="entry name" value="TonB_sidphr_rcpt"/>
</dbReference>
<evidence type="ECO:0000256" key="17">
    <source>
        <dbReference type="SAM" id="SignalP"/>
    </source>
</evidence>
<evidence type="ECO:0000259" key="19">
    <source>
        <dbReference type="Pfam" id="PF07715"/>
    </source>
</evidence>
<protein>
    <submittedName>
        <fullName evidence="20">Catecholate siderophore receptor Fiu</fullName>
    </submittedName>
</protein>
<evidence type="ECO:0000256" key="8">
    <source>
        <dbReference type="ARBA" id="ARBA00023004"/>
    </source>
</evidence>
<reference evidence="20 21" key="1">
    <citation type="submission" date="2019-08" db="EMBL/GenBank/DDBJ databases">
        <authorList>
            <person name="Peeters C."/>
        </authorList>
    </citation>
    <scope>NUCLEOTIDE SEQUENCE [LARGE SCALE GENOMIC DNA]</scope>
    <source>
        <strain evidence="20 21">LMG 31115</strain>
    </source>
</reference>
<dbReference type="PANTHER" id="PTHR32552:SF83">
    <property type="entry name" value="BLR3904 PROTEIN"/>
    <property type="match status" value="1"/>
</dbReference>
<proteinExistence type="inferred from homology"/>
<evidence type="ECO:0000256" key="7">
    <source>
        <dbReference type="ARBA" id="ARBA00022729"/>
    </source>
</evidence>
<dbReference type="Proteomes" id="UP000333828">
    <property type="component" value="Unassembled WGS sequence"/>
</dbReference>
<dbReference type="InterPro" id="IPR037066">
    <property type="entry name" value="Plug_dom_sf"/>
</dbReference>
<feature type="short sequence motif" description="TonB C-terminal box" evidence="15">
    <location>
        <begin position="788"/>
        <end position="805"/>
    </location>
</feature>
<evidence type="ECO:0000256" key="14">
    <source>
        <dbReference type="PROSITE-ProRule" id="PRU01360"/>
    </source>
</evidence>
<evidence type="ECO:0000313" key="21">
    <source>
        <dbReference type="Proteomes" id="UP000333828"/>
    </source>
</evidence>
<feature type="domain" description="TonB-dependent receptor plug" evidence="19">
    <location>
        <begin position="89"/>
        <end position="188"/>
    </location>
</feature>
<dbReference type="GO" id="GO:0038023">
    <property type="term" value="F:signaling receptor activity"/>
    <property type="evidence" value="ECO:0007669"/>
    <property type="project" value="InterPro"/>
</dbReference>
<dbReference type="Gene3D" id="2.170.130.10">
    <property type="entry name" value="TonB-dependent receptor, plug domain"/>
    <property type="match status" value="1"/>
</dbReference>
<dbReference type="PROSITE" id="PS52016">
    <property type="entry name" value="TONB_DEPENDENT_REC_3"/>
    <property type="match status" value="1"/>
</dbReference>
<evidence type="ECO:0000256" key="11">
    <source>
        <dbReference type="ARBA" id="ARBA00023136"/>
    </source>
</evidence>
<dbReference type="Pfam" id="PF00593">
    <property type="entry name" value="TonB_dep_Rec_b-barrel"/>
    <property type="match status" value="1"/>
</dbReference>
<gene>
    <name evidence="20" type="primary">fiu</name>
    <name evidence="20" type="ORF">PIN31115_03553</name>
</gene>
<dbReference type="SUPFAM" id="SSF56935">
    <property type="entry name" value="Porins"/>
    <property type="match status" value="1"/>
</dbReference>